<dbReference type="InterPro" id="IPR014710">
    <property type="entry name" value="RmlC-like_jellyroll"/>
</dbReference>
<dbReference type="InterPro" id="IPR000595">
    <property type="entry name" value="cNMP-bd_dom"/>
</dbReference>
<dbReference type="Gene3D" id="3.30.565.10">
    <property type="entry name" value="Histidine kinase-like ATPase, C-terminal domain"/>
    <property type="match status" value="1"/>
</dbReference>
<evidence type="ECO:0000259" key="3">
    <source>
        <dbReference type="PROSITE" id="PS50042"/>
    </source>
</evidence>
<dbReference type="SUPFAM" id="SSF55874">
    <property type="entry name" value="ATPase domain of HSP90 chaperone/DNA topoisomerase II/histidine kinase"/>
    <property type="match status" value="1"/>
</dbReference>
<reference evidence="5 6" key="1">
    <citation type="submission" date="2016-11" db="EMBL/GenBank/DDBJ databases">
        <authorList>
            <person name="Jaros S."/>
            <person name="Januszkiewicz K."/>
            <person name="Wedrychowicz H."/>
        </authorList>
    </citation>
    <scope>NUCLEOTIDE SEQUENCE [LARGE SCALE GENOMIC DNA]</scope>
    <source>
        <strain evidence="5 6">DSM 27406</strain>
    </source>
</reference>
<dbReference type="Pfam" id="PF00027">
    <property type="entry name" value="cNMP_binding"/>
    <property type="match status" value="1"/>
</dbReference>
<dbReference type="CDD" id="cd00038">
    <property type="entry name" value="CAP_ED"/>
    <property type="match status" value="1"/>
</dbReference>
<evidence type="ECO:0000259" key="4">
    <source>
        <dbReference type="PROSITE" id="PS50109"/>
    </source>
</evidence>
<dbReference type="SUPFAM" id="SSF51206">
    <property type="entry name" value="cAMP-binding domain-like"/>
    <property type="match status" value="1"/>
</dbReference>
<dbReference type="SMART" id="SM00387">
    <property type="entry name" value="HATPase_c"/>
    <property type="match status" value="1"/>
</dbReference>
<dbReference type="Proteomes" id="UP000184420">
    <property type="component" value="Unassembled WGS sequence"/>
</dbReference>
<comment type="catalytic activity">
    <reaction evidence="1">
        <text>ATP + protein L-histidine = ADP + protein N-phospho-L-histidine.</text>
        <dbReference type="EC" id="2.7.13.3"/>
    </reaction>
</comment>
<dbReference type="PANTHER" id="PTHR43065">
    <property type="entry name" value="SENSOR HISTIDINE KINASE"/>
    <property type="match status" value="1"/>
</dbReference>
<evidence type="ECO:0000256" key="1">
    <source>
        <dbReference type="ARBA" id="ARBA00000085"/>
    </source>
</evidence>
<feature type="domain" description="Cyclic nucleotide-binding" evidence="3">
    <location>
        <begin position="14"/>
        <end position="133"/>
    </location>
</feature>
<dbReference type="InterPro" id="IPR004358">
    <property type="entry name" value="Sig_transdc_His_kin-like_C"/>
</dbReference>
<dbReference type="GO" id="GO:0004673">
    <property type="term" value="F:protein histidine kinase activity"/>
    <property type="evidence" value="ECO:0007669"/>
    <property type="project" value="UniProtKB-EC"/>
</dbReference>
<dbReference type="AlphaFoldDB" id="A0A1M6Z495"/>
<dbReference type="PANTHER" id="PTHR43065:SF48">
    <property type="entry name" value="HISTIDINE KINASE"/>
    <property type="match status" value="1"/>
</dbReference>
<name>A0A1M6Z495_9BACT</name>
<gene>
    <name evidence="5" type="ORF">SAMN05444266_102610</name>
</gene>
<dbReference type="InterPro" id="IPR005467">
    <property type="entry name" value="His_kinase_dom"/>
</dbReference>
<dbReference type="EC" id="2.7.13.3" evidence="2"/>
<dbReference type="EMBL" id="FRBL01000002">
    <property type="protein sequence ID" value="SHL25348.1"/>
    <property type="molecule type" value="Genomic_DNA"/>
</dbReference>
<evidence type="ECO:0000313" key="6">
    <source>
        <dbReference type="Proteomes" id="UP000184420"/>
    </source>
</evidence>
<dbReference type="InterPro" id="IPR018490">
    <property type="entry name" value="cNMP-bd_dom_sf"/>
</dbReference>
<dbReference type="PROSITE" id="PS50109">
    <property type="entry name" value="HIS_KIN"/>
    <property type="match status" value="1"/>
</dbReference>
<evidence type="ECO:0000256" key="2">
    <source>
        <dbReference type="ARBA" id="ARBA00012438"/>
    </source>
</evidence>
<organism evidence="5 6">
    <name type="scientific">Chitinophaga jiangningensis</name>
    <dbReference type="NCBI Taxonomy" id="1419482"/>
    <lineage>
        <taxon>Bacteria</taxon>
        <taxon>Pseudomonadati</taxon>
        <taxon>Bacteroidota</taxon>
        <taxon>Chitinophagia</taxon>
        <taxon>Chitinophagales</taxon>
        <taxon>Chitinophagaceae</taxon>
        <taxon>Chitinophaga</taxon>
    </lineage>
</organism>
<sequence length="466" mass="52172">MTTVTADWLQTVDALKEVPVSQLQWFIDNSEHHHYPVGSTWFKAGDAVPGTHIVISGRAKLYLQQHNDMVELMTLEPQSITGYLPFSRMTKAAASCEIMEDMQVLTFPREKIDDLIHQHFELTQALVHVMTSRVRDFTSLQQQSEKMMALGKLSAGLTHELNNPASAVLRGARSLKQHLQLVPDVFKALMNLQLTEAQVDAINCIMFEVIHQGPPPPMGMLERSDKTDELLDILDKYKVENAMDIAENMVDFGFSEVHIEQFRKHIADKAVSPVLNWINTNLVTEKMVTDIEEAASRISKLVDSVKSFTHMDQGQDKSWIDIHTGLQSTLNMLEYKLRKGNIEVTRNFDTSLPQVSAFAGELNQVWTNIIDNAIDAMEPNGKGHLTVTTAMDGKCLAVKITDNGPGISPEIKDKIFDPFFTTKDIGKGTGMGLDIVAQIIRHHRGHQKVNSEPGNTTFTVLLPLHD</sequence>
<dbReference type="STRING" id="1419482.SAMN05444266_102610"/>
<dbReference type="Pfam" id="PF02518">
    <property type="entry name" value="HATPase_c"/>
    <property type="match status" value="1"/>
</dbReference>
<dbReference type="InterPro" id="IPR003594">
    <property type="entry name" value="HATPase_dom"/>
</dbReference>
<dbReference type="InterPro" id="IPR036890">
    <property type="entry name" value="HATPase_C_sf"/>
</dbReference>
<dbReference type="PROSITE" id="PS50042">
    <property type="entry name" value="CNMP_BINDING_3"/>
    <property type="match status" value="1"/>
</dbReference>
<dbReference type="OrthoDB" id="9806995at2"/>
<feature type="domain" description="Histidine kinase" evidence="4">
    <location>
        <begin position="291"/>
        <end position="466"/>
    </location>
</feature>
<evidence type="ECO:0000313" key="5">
    <source>
        <dbReference type="EMBL" id="SHL25348.1"/>
    </source>
</evidence>
<dbReference type="Gene3D" id="2.60.120.10">
    <property type="entry name" value="Jelly Rolls"/>
    <property type="match status" value="1"/>
</dbReference>
<dbReference type="RefSeq" id="WP_073079489.1">
    <property type="nucleotide sequence ID" value="NZ_FRBL01000002.1"/>
</dbReference>
<accession>A0A1M6Z495</accession>
<dbReference type="Gene3D" id="1.10.287.130">
    <property type="match status" value="1"/>
</dbReference>
<protein>
    <recommendedName>
        <fullName evidence="2">histidine kinase</fullName>
        <ecNumber evidence="2">2.7.13.3</ecNumber>
    </recommendedName>
</protein>
<proteinExistence type="predicted"/>
<keyword evidence="6" id="KW-1185">Reference proteome</keyword>
<dbReference type="PRINTS" id="PR00344">
    <property type="entry name" value="BCTRLSENSOR"/>
</dbReference>